<evidence type="ECO:0000256" key="5">
    <source>
        <dbReference type="ARBA" id="ARBA00022741"/>
    </source>
</evidence>
<feature type="domain" description="ABC transporter" evidence="9">
    <location>
        <begin position="2"/>
        <end position="236"/>
    </location>
</feature>
<dbReference type="InterPro" id="IPR003439">
    <property type="entry name" value="ABC_transporter-like_ATP-bd"/>
</dbReference>
<dbReference type="SMART" id="SM00382">
    <property type="entry name" value="AAA"/>
    <property type="match status" value="1"/>
</dbReference>
<protein>
    <submittedName>
        <fullName evidence="10">ATPase</fullName>
    </submittedName>
</protein>
<dbReference type="FunFam" id="3.40.50.300:FF:000224">
    <property type="entry name" value="Energy-coupling factor transporter ATP-binding protein EcfA"/>
    <property type="match status" value="1"/>
</dbReference>
<dbReference type="PROSITE" id="PS50893">
    <property type="entry name" value="ABC_TRANSPORTER_2"/>
    <property type="match status" value="1"/>
</dbReference>
<dbReference type="InterPro" id="IPR027417">
    <property type="entry name" value="P-loop_NTPase"/>
</dbReference>
<dbReference type="InterPro" id="IPR015856">
    <property type="entry name" value="ABC_transpr_CbiO/EcfA_su"/>
</dbReference>
<dbReference type="PANTHER" id="PTHR43553">
    <property type="entry name" value="HEAVY METAL TRANSPORTER"/>
    <property type="match status" value="1"/>
</dbReference>
<accession>A0A6I6DPY0</accession>
<dbReference type="GO" id="GO:0043190">
    <property type="term" value="C:ATP-binding cassette (ABC) transporter complex"/>
    <property type="evidence" value="ECO:0007669"/>
    <property type="project" value="TreeGrafter"/>
</dbReference>
<dbReference type="PANTHER" id="PTHR43553:SF24">
    <property type="entry name" value="ENERGY-COUPLING FACTOR TRANSPORTER ATP-BINDING PROTEIN ECFA1"/>
    <property type="match status" value="1"/>
</dbReference>
<dbReference type="InterPro" id="IPR017871">
    <property type="entry name" value="ABC_transporter-like_CS"/>
</dbReference>
<dbReference type="NCBIfam" id="TIGR04520">
    <property type="entry name" value="ECF_ATPase_1"/>
    <property type="match status" value="1"/>
</dbReference>
<dbReference type="Pfam" id="PF00005">
    <property type="entry name" value="ABC_tran"/>
    <property type="match status" value="1"/>
</dbReference>
<dbReference type="RefSeq" id="WP_243140287.1">
    <property type="nucleotide sequence ID" value="NZ_CP046457.1"/>
</dbReference>
<evidence type="ECO:0000313" key="11">
    <source>
        <dbReference type="Proteomes" id="UP000426444"/>
    </source>
</evidence>
<evidence type="ECO:0000256" key="8">
    <source>
        <dbReference type="ARBA" id="ARBA00023136"/>
    </source>
</evidence>
<keyword evidence="8" id="KW-0472">Membrane</keyword>
<name>A0A6I6DPY0_9FIRM</name>
<dbReference type="Proteomes" id="UP000426444">
    <property type="component" value="Chromosome"/>
</dbReference>
<evidence type="ECO:0000259" key="9">
    <source>
        <dbReference type="PROSITE" id="PS50893"/>
    </source>
</evidence>
<evidence type="ECO:0000256" key="7">
    <source>
        <dbReference type="ARBA" id="ARBA00022967"/>
    </source>
</evidence>
<dbReference type="CDD" id="cd03225">
    <property type="entry name" value="ABC_cobalt_CbiO_domain1"/>
    <property type="match status" value="1"/>
</dbReference>
<gene>
    <name evidence="10" type="ORF">SYNTR_2214</name>
</gene>
<keyword evidence="5" id="KW-0547">Nucleotide-binding</keyword>
<evidence type="ECO:0000256" key="6">
    <source>
        <dbReference type="ARBA" id="ARBA00022840"/>
    </source>
</evidence>
<dbReference type="GO" id="GO:0016887">
    <property type="term" value="F:ATP hydrolysis activity"/>
    <property type="evidence" value="ECO:0007669"/>
    <property type="project" value="InterPro"/>
</dbReference>
<dbReference type="InterPro" id="IPR003593">
    <property type="entry name" value="AAA+_ATPase"/>
</dbReference>
<comment type="subcellular location">
    <subcellularLocation>
        <location evidence="1">Cell membrane</location>
        <topology evidence="1">Peripheral membrane protein</topology>
    </subcellularLocation>
</comment>
<evidence type="ECO:0000256" key="3">
    <source>
        <dbReference type="ARBA" id="ARBA00022448"/>
    </source>
</evidence>
<evidence type="ECO:0000313" key="10">
    <source>
        <dbReference type="EMBL" id="QGU00808.1"/>
    </source>
</evidence>
<keyword evidence="6" id="KW-0067">ATP-binding</keyword>
<dbReference type="SUPFAM" id="SSF52540">
    <property type="entry name" value="P-loop containing nucleoside triphosphate hydrolases"/>
    <property type="match status" value="1"/>
</dbReference>
<dbReference type="InterPro" id="IPR050095">
    <property type="entry name" value="ECF_ABC_transporter_ATP-bd"/>
</dbReference>
<keyword evidence="7" id="KW-1278">Translocase</keyword>
<dbReference type="InterPro" id="IPR030947">
    <property type="entry name" value="EcfA_1"/>
</dbReference>
<comment type="similarity">
    <text evidence="2">Belongs to the ABC transporter superfamily.</text>
</comment>
<evidence type="ECO:0000256" key="1">
    <source>
        <dbReference type="ARBA" id="ARBA00004202"/>
    </source>
</evidence>
<keyword evidence="4" id="KW-1003">Cell membrane</keyword>
<organism evidence="10 11">
    <name type="scientific">Candidatus Syntrophocurvum alkaliphilum</name>
    <dbReference type="NCBI Taxonomy" id="2293317"/>
    <lineage>
        <taxon>Bacteria</taxon>
        <taxon>Bacillati</taxon>
        <taxon>Bacillota</taxon>
        <taxon>Clostridia</taxon>
        <taxon>Eubacteriales</taxon>
        <taxon>Syntrophomonadaceae</taxon>
        <taxon>Candidatus Syntrophocurvum</taxon>
    </lineage>
</organism>
<proteinExistence type="inferred from homology"/>
<dbReference type="PROSITE" id="PS00211">
    <property type="entry name" value="ABC_TRANSPORTER_1"/>
    <property type="match status" value="1"/>
</dbReference>
<sequence>MIQLDNVSYSYDNKYLALNKIYLHINNGEHVAILGSNGSGKSTLARLLNGLLTPTEGRVIIDGLDTSKPKHNKRIKQKVGLLVSSPDDQIVASIVEEDIAFGPENLGLSPKEIKKRVKNALKMVSMEEYNVYPPNLLSGGQKQKICIAGVLALKPSYLVLDEPTTMLDFKSKKDIINTLLTLNKKENKSLINITHNADEAIFADRAIVLNKGKIVLEGPTKEVLTQSNLLEKLGVEPLDVSKIVENVNNKSKFTLDKSILKDEELVDALCQLK</sequence>
<dbReference type="Gene3D" id="3.40.50.300">
    <property type="entry name" value="P-loop containing nucleotide triphosphate hydrolases"/>
    <property type="match status" value="1"/>
</dbReference>
<evidence type="ECO:0000256" key="4">
    <source>
        <dbReference type="ARBA" id="ARBA00022475"/>
    </source>
</evidence>
<dbReference type="GO" id="GO:0042626">
    <property type="term" value="F:ATPase-coupled transmembrane transporter activity"/>
    <property type="evidence" value="ECO:0007669"/>
    <property type="project" value="TreeGrafter"/>
</dbReference>
<dbReference type="KEGG" id="salq:SYNTR_2214"/>
<evidence type="ECO:0000256" key="2">
    <source>
        <dbReference type="ARBA" id="ARBA00005417"/>
    </source>
</evidence>
<reference evidence="11" key="1">
    <citation type="journal article" date="2019" name="Microbiology">
        <title>Complete Genome Sequence of an Uncultured Bacterium of the Candidate Phylum Bipolaricaulota.</title>
        <authorList>
            <person name="Kadnikov V.V."/>
            <person name="Mardanov A.V."/>
            <person name="Beletsky A.V."/>
            <person name="Frank Y.A."/>
            <person name="Karnachuk O.V."/>
            <person name="Ravin N.V."/>
        </authorList>
    </citation>
    <scope>NUCLEOTIDE SEQUENCE [LARGE SCALE GENOMIC DNA]</scope>
</reference>
<dbReference type="GO" id="GO:0005524">
    <property type="term" value="F:ATP binding"/>
    <property type="evidence" value="ECO:0007669"/>
    <property type="project" value="UniProtKB-KW"/>
</dbReference>
<keyword evidence="3" id="KW-0813">Transport</keyword>
<dbReference type="EMBL" id="CP046457">
    <property type="protein sequence ID" value="QGU00808.1"/>
    <property type="molecule type" value="Genomic_DNA"/>
</dbReference>
<dbReference type="AlphaFoldDB" id="A0A6I6DPY0"/>
<keyword evidence="11" id="KW-1185">Reference proteome</keyword>